<evidence type="ECO:0000256" key="1">
    <source>
        <dbReference type="SAM" id="SignalP"/>
    </source>
</evidence>
<protein>
    <recommendedName>
        <fullName evidence="4">Bor family protein</fullName>
    </recommendedName>
</protein>
<proteinExistence type="predicted"/>
<evidence type="ECO:0000313" key="2">
    <source>
        <dbReference type="EMBL" id="MCT7360082.1"/>
    </source>
</evidence>
<gene>
    <name evidence="2" type="ORF">NYR02_13760</name>
</gene>
<dbReference type="Proteomes" id="UP001147830">
    <property type="component" value="Unassembled WGS sequence"/>
</dbReference>
<dbReference type="EMBL" id="JAOANI010000022">
    <property type="protein sequence ID" value="MCT7360082.1"/>
    <property type="molecule type" value="Genomic_DNA"/>
</dbReference>
<feature type="chain" id="PRO_5040831612" description="Bor family protein" evidence="1">
    <location>
        <begin position="23"/>
        <end position="114"/>
    </location>
</feature>
<name>A0A9X2WGM2_9GAMM</name>
<evidence type="ECO:0000313" key="3">
    <source>
        <dbReference type="Proteomes" id="UP001147830"/>
    </source>
</evidence>
<organism evidence="2 3">
    <name type="scientific">Thalassolituus pacificus</name>
    <dbReference type="NCBI Taxonomy" id="2975440"/>
    <lineage>
        <taxon>Bacteria</taxon>
        <taxon>Pseudomonadati</taxon>
        <taxon>Pseudomonadota</taxon>
        <taxon>Gammaproteobacteria</taxon>
        <taxon>Oceanospirillales</taxon>
        <taxon>Oceanospirillaceae</taxon>
        <taxon>Thalassolituus</taxon>
    </lineage>
</organism>
<reference evidence="2" key="2">
    <citation type="submission" date="2022-08" db="EMBL/GenBank/DDBJ databases">
        <authorList>
            <person name="Dong C."/>
        </authorList>
    </citation>
    <scope>NUCLEOTIDE SEQUENCE</scope>
    <source>
        <strain evidence="2">59MF3M-4</strain>
    </source>
</reference>
<comment type="caution">
    <text evidence="2">The sequence shown here is derived from an EMBL/GenBank/DDBJ whole genome shotgun (WGS) entry which is preliminary data.</text>
</comment>
<dbReference type="RefSeq" id="WP_260976926.1">
    <property type="nucleotide sequence ID" value="NZ_JAOANI010000022.1"/>
</dbReference>
<evidence type="ECO:0008006" key="4">
    <source>
        <dbReference type="Google" id="ProtNLM"/>
    </source>
</evidence>
<dbReference type="AlphaFoldDB" id="A0A9X2WGM2"/>
<reference evidence="2" key="1">
    <citation type="journal article" date="2022" name="Front. Microbiol.">
        <title>Genome-based taxonomic rearrangement of Oceanobacter-related bacteria including the description of Thalassolituus hydrocarbonoclasticus sp. nov. and Thalassolituus pacificus sp. nov. and emended description of the genus Thalassolituus.</title>
        <authorList>
            <person name="Dong C."/>
            <person name="Wei L."/>
            <person name="Wang J."/>
            <person name="Lai Q."/>
            <person name="Huang Z."/>
            <person name="Shao Z."/>
        </authorList>
    </citation>
    <scope>NUCLEOTIDE SEQUENCE</scope>
    <source>
        <strain evidence="2">59MF3M-4</strain>
    </source>
</reference>
<keyword evidence="1" id="KW-0732">Signal</keyword>
<feature type="signal peptide" evidence="1">
    <location>
        <begin position="1"/>
        <end position="22"/>
    </location>
</feature>
<dbReference type="PROSITE" id="PS51257">
    <property type="entry name" value="PROKAR_LIPOPROTEIN"/>
    <property type="match status" value="1"/>
</dbReference>
<accession>A0A9X2WGM2</accession>
<keyword evidence="3" id="KW-1185">Reference proteome</keyword>
<sequence>MAKLFLILACCVLSACSTIHFTHDLSSNRQPAEPLRTQWHDTTIDGMIEISPPVNLYRECQGKPWSKVTVEFSFSNGVTTGLISGALASVAPVFNWVTLYSPWSVETRCSQPAE</sequence>